<dbReference type="EMBL" id="GGFM01008950">
    <property type="protein sequence ID" value="MBW29701.1"/>
    <property type="molecule type" value="Transcribed_RNA"/>
</dbReference>
<organism evidence="1">
    <name type="scientific">Anopheles braziliensis</name>
    <dbReference type="NCBI Taxonomy" id="58242"/>
    <lineage>
        <taxon>Eukaryota</taxon>
        <taxon>Metazoa</taxon>
        <taxon>Ecdysozoa</taxon>
        <taxon>Arthropoda</taxon>
        <taxon>Hexapoda</taxon>
        <taxon>Insecta</taxon>
        <taxon>Pterygota</taxon>
        <taxon>Neoptera</taxon>
        <taxon>Endopterygota</taxon>
        <taxon>Diptera</taxon>
        <taxon>Nematocera</taxon>
        <taxon>Culicoidea</taxon>
        <taxon>Culicidae</taxon>
        <taxon>Anophelinae</taxon>
        <taxon>Anopheles</taxon>
    </lineage>
</organism>
<protein>
    <submittedName>
        <fullName evidence="1">Putative secreted peptide</fullName>
    </submittedName>
</protein>
<dbReference type="AlphaFoldDB" id="A0A2M3ZME3"/>
<evidence type="ECO:0000313" key="1">
    <source>
        <dbReference type="EMBL" id="MBW29701.1"/>
    </source>
</evidence>
<sequence>MTTRAAVVAAVAATMDADVLAKAIRKQAPMTVRKVSILTNRWRFRGCSSLASTRSATIPPPSMGHC</sequence>
<reference evidence="1" key="1">
    <citation type="submission" date="2018-01" db="EMBL/GenBank/DDBJ databases">
        <title>An insight into the sialome of Amazonian anophelines.</title>
        <authorList>
            <person name="Ribeiro J.M."/>
            <person name="Scarpassa V."/>
            <person name="Calvo E."/>
        </authorList>
    </citation>
    <scope>NUCLEOTIDE SEQUENCE</scope>
    <source>
        <tissue evidence="1">Salivary glands</tissue>
    </source>
</reference>
<proteinExistence type="predicted"/>
<accession>A0A2M3ZME3</accession>
<name>A0A2M3ZME3_9DIPT</name>